<gene>
    <name evidence="2" type="ORF">SOCE836_056910</name>
</gene>
<evidence type="ECO:0000313" key="2">
    <source>
        <dbReference type="EMBL" id="AUX33531.1"/>
    </source>
</evidence>
<evidence type="ECO:0000259" key="1">
    <source>
        <dbReference type="Pfam" id="PF03705"/>
    </source>
</evidence>
<dbReference type="InterPro" id="IPR036804">
    <property type="entry name" value="CheR_N_sf"/>
</dbReference>
<sequence length="121" mass="13602">MPESLAPTTVDIVADLDRIGGIVGELLTGAYVEPPPDEDKRLQSLLDLVRERSGIDFKKYKQATILRRLRRRMAATDTDTIDDYIRYLTEHPEEHQRLITPGRVDVRAAGTICAKKVRASA</sequence>
<dbReference type="PANTHER" id="PTHR24422">
    <property type="entry name" value="CHEMOTAXIS PROTEIN METHYLTRANSFERASE"/>
    <property type="match status" value="1"/>
</dbReference>
<evidence type="ECO:0000313" key="3">
    <source>
        <dbReference type="Proteomes" id="UP000295497"/>
    </source>
</evidence>
<name>A0A4P2QTZ8_SORCE</name>
<dbReference type="Pfam" id="PF03705">
    <property type="entry name" value="CheR_N"/>
    <property type="match status" value="1"/>
</dbReference>
<dbReference type="Gene3D" id="1.10.155.10">
    <property type="entry name" value="Chemotaxis receptor methyltransferase CheR, N-terminal domain"/>
    <property type="match status" value="1"/>
</dbReference>
<feature type="domain" description="Chemotaxis receptor methyltransferase CheR N-terminal" evidence="1">
    <location>
        <begin position="42"/>
        <end position="92"/>
    </location>
</feature>
<proteinExistence type="predicted"/>
<dbReference type="InterPro" id="IPR050903">
    <property type="entry name" value="Bact_Chemotaxis_MeTrfase"/>
</dbReference>
<accession>A0A4P2QTZ8</accession>
<dbReference type="EMBL" id="CP012672">
    <property type="protein sequence ID" value="AUX33531.1"/>
    <property type="molecule type" value="Genomic_DNA"/>
</dbReference>
<dbReference type="Proteomes" id="UP000295497">
    <property type="component" value="Chromosome"/>
</dbReference>
<organism evidence="2 3">
    <name type="scientific">Sorangium cellulosum</name>
    <name type="common">Polyangium cellulosum</name>
    <dbReference type="NCBI Taxonomy" id="56"/>
    <lineage>
        <taxon>Bacteria</taxon>
        <taxon>Pseudomonadati</taxon>
        <taxon>Myxococcota</taxon>
        <taxon>Polyangia</taxon>
        <taxon>Polyangiales</taxon>
        <taxon>Polyangiaceae</taxon>
        <taxon>Sorangium</taxon>
    </lineage>
</organism>
<dbReference type="PANTHER" id="PTHR24422:SF27">
    <property type="entry name" value="PROTEIN-GLUTAMATE O-METHYLTRANSFERASE"/>
    <property type="match status" value="1"/>
</dbReference>
<dbReference type="SUPFAM" id="SSF47757">
    <property type="entry name" value="Chemotaxis receptor methyltransferase CheR, N-terminal domain"/>
    <property type="match status" value="1"/>
</dbReference>
<dbReference type="AlphaFoldDB" id="A0A4P2QTZ8"/>
<reference evidence="2 3" key="1">
    <citation type="submission" date="2015-09" db="EMBL/GenBank/DDBJ databases">
        <title>Sorangium comparison.</title>
        <authorList>
            <person name="Zaburannyi N."/>
            <person name="Bunk B."/>
            <person name="Overmann J."/>
            <person name="Mueller R."/>
        </authorList>
    </citation>
    <scope>NUCLEOTIDE SEQUENCE [LARGE SCALE GENOMIC DNA]</scope>
    <source>
        <strain evidence="2 3">So ce836</strain>
    </source>
</reference>
<protein>
    <recommendedName>
        <fullName evidence="1">Chemotaxis receptor methyltransferase CheR N-terminal domain-containing protein</fullName>
    </recommendedName>
</protein>
<dbReference type="InterPro" id="IPR022641">
    <property type="entry name" value="CheR_N"/>
</dbReference>